<protein>
    <submittedName>
        <fullName evidence="3">N,N'-diacetylbacillosaminyl-diphospho-undecaprenol alpha-1,3-N-acetylgalactosaminyltransferase</fullName>
        <ecNumber evidence="3">2.4.1.290</ecNumber>
    </submittedName>
</protein>
<dbReference type="GO" id="GO:0009103">
    <property type="term" value="P:lipopolysaccharide biosynthetic process"/>
    <property type="evidence" value="ECO:0007669"/>
    <property type="project" value="TreeGrafter"/>
</dbReference>
<dbReference type="Gene3D" id="3.40.50.11090">
    <property type="match status" value="1"/>
</dbReference>
<dbReference type="EC" id="2.4.1.290" evidence="3"/>
<organism evidence="3">
    <name type="scientific">Anaerostipes hadrus</name>
    <dbReference type="NCBI Taxonomy" id="649756"/>
    <lineage>
        <taxon>Bacteria</taxon>
        <taxon>Bacillati</taxon>
        <taxon>Bacillota</taxon>
        <taxon>Clostridia</taxon>
        <taxon>Lachnospirales</taxon>
        <taxon>Lachnospiraceae</taxon>
        <taxon>Anaerostipes</taxon>
    </lineage>
</organism>
<sequence>MQINFVLPAMGNSGGIDVVYKYATLLREEGHTVTIYKEIIGRNMHRYKSRIKNWVHCIYCTVKSMITLKKNKREYDKYVLSINNLFMKDADAVIATSWPSAYRVNKLNKDKGKKFYFIQDFEIWDNEEYVKETYKLPLNKIVISSWINQRMREELDIGPFPIVFNGLDTDMYHNTGKRKEDTSEINFLMLNHILPKKGVKNGLEVFQKVKKKYKNCKLRMFGMCDNSNLPDDVEYYQNPTKQKLLDLYSNSDIFIFPSLEEGWGLTPLEAMACGCVVVGTNTGFVLDLGQHENNMMISTPNNVDEMVENVEQLIMDTELMKKIQKNSIETIRQLEWKQSVQKLISFIERL</sequence>
<dbReference type="GO" id="GO:0102335">
    <property type="term" value="F:N,N'-diacetylbacillosaminyl-diphospho-undecaprenol alpha-1,3-N-acetylgalactosaminyltransferase activity"/>
    <property type="evidence" value="ECO:0007669"/>
    <property type="project" value="UniProtKB-EC"/>
</dbReference>
<dbReference type="Gene3D" id="3.40.50.2000">
    <property type="entry name" value="Glycogen Phosphorylase B"/>
    <property type="match status" value="1"/>
</dbReference>
<dbReference type="Pfam" id="PF00534">
    <property type="entry name" value="Glycos_transf_1"/>
    <property type="match status" value="1"/>
</dbReference>
<dbReference type="CDD" id="cd03801">
    <property type="entry name" value="GT4_PimA-like"/>
    <property type="match status" value="1"/>
</dbReference>
<reference evidence="3" key="1">
    <citation type="submission" date="2019-11" db="EMBL/GenBank/DDBJ databases">
        <authorList>
            <person name="Feng L."/>
        </authorList>
    </citation>
    <scope>NUCLEOTIDE SEQUENCE</scope>
    <source>
        <strain evidence="3">AhadrusLFYP4</strain>
    </source>
</reference>
<dbReference type="AlphaFoldDB" id="A0A6N2T3H3"/>
<evidence type="ECO:0000259" key="2">
    <source>
        <dbReference type="Pfam" id="PF00534"/>
    </source>
</evidence>
<evidence type="ECO:0000256" key="1">
    <source>
        <dbReference type="ARBA" id="ARBA00022679"/>
    </source>
</evidence>
<accession>A0A6N2T3H3</accession>
<name>A0A6N2T3H3_ANAHA</name>
<dbReference type="PANTHER" id="PTHR46401:SF2">
    <property type="entry name" value="GLYCOSYLTRANSFERASE WBBK-RELATED"/>
    <property type="match status" value="1"/>
</dbReference>
<dbReference type="SUPFAM" id="SSF53756">
    <property type="entry name" value="UDP-Glycosyltransferase/glycogen phosphorylase"/>
    <property type="match status" value="1"/>
</dbReference>
<dbReference type="RefSeq" id="WP_156723298.1">
    <property type="nucleotide sequence ID" value="NZ_CACRSX010000024.1"/>
</dbReference>
<keyword evidence="3" id="KW-0328">Glycosyltransferase</keyword>
<evidence type="ECO:0000313" key="3">
    <source>
        <dbReference type="EMBL" id="VYS98375.1"/>
    </source>
</evidence>
<proteinExistence type="predicted"/>
<gene>
    <name evidence="3" type="primary">pglA_1</name>
    <name evidence="3" type="ORF">AHLFYP4_01153</name>
</gene>
<dbReference type="EMBL" id="CACRSX010000024">
    <property type="protein sequence ID" value="VYS98375.1"/>
    <property type="molecule type" value="Genomic_DNA"/>
</dbReference>
<keyword evidence="1 3" id="KW-0808">Transferase</keyword>
<feature type="domain" description="Glycosyl transferase family 1" evidence="2">
    <location>
        <begin position="178"/>
        <end position="328"/>
    </location>
</feature>
<dbReference type="PANTHER" id="PTHR46401">
    <property type="entry name" value="GLYCOSYLTRANSFERASE WBBK-RELATED"/>
    <property type="match status" value="1"/>
</dbReference>
<dbReference type="InterPro" id="IPR001296">
    <property type="entry name" value="Glyco_trans_1"/>
</dbReference>